<dbReference type="EMBL" id="JBFXLU010000200">
    <property type="protein sequence ID" value="KAL2835567.1"/>
    <property type="molecule type" value="Genomic_DNA"/>
</dbReference>
<comment type="caution">
    <text evidence="1">The sequence shown here is derived from an EMBL/GenBank/DDBJ whole genome shotgun (WGS) entry which is preliminary data.</text>
</comment>
<sequence>MENDSKRAVVYANVTDIPGHPQRRFHTLAAAFCNEVLGRELQLKLDPSWFDHVHIPPDYDSGRPLKRWFIIDFGVRGELSTQSVQQLPHLVYLASYQDEEWAFIPREMWTQKAIAKTNTYTWGGRREQRTVAEMRRENNENKQYLS</sequence>
<gene>
    <name evidence="1" type="ORF">BJY01DRAFT_238745</name>
</gene>
<evidence type="ECO:0000313" key="1">
    <source>
        <dbReference type="EMBL" id="KAL2835567.1"/>
    </source>
</evidence>
<reference evidence="1 2" key="1">
    <citation type="submission" date="2024-07" db="EMBL/GenBank/DDBJ databases">
        <title>Section-level genome sequencing and comparative genomics of Aspergillus sections Usti and Cavernicolus.</title>
        <authorList>
            <consortium name="Lawrence Berkeley National Laboratory"/>
            <person name="Nybo J.L."/>
            <person name="Vesth T.C."/>
            <person name="Theobald S."/>
            <person name="Frisvad J.C."/>
            <person name="Larsen T.O."/>
            <person name="Kjaerboelling I."/>
            <person name="Rothschild-Mancinelli K."/>
            <person name="Lyhne E.K."/>
            <person name="Kogle M.E."/>
            <person name="Barry K."/>
            <person name="Clum A."/>
            <person name="Na H."/>
            <person name="Ledsgaard L."/>
            <person name="Lin J."/>
            <person name="Lipzen A."/>
            <person name="Kuo A."/>
            <person name="Riley R."/>
            <person name="Mondo S."/>
            <person name="Labutti K."/>
            <person name="Haridas S."/>
            <person name="Pangalinan J."/>
            <person name="Salamov A.A."/>
            <person name="Simmons B.A."/>
            <person name="Magnuson J.K."/>
            <person name="Chen J."/>
            <person name="Drula E."/>
            <person name="Henrissat B."/>
            <person name="Wiebenga A."/>
            <person name="Lubbers R.J."/>
            <person name="Gomes A.C."/>
            <person name="Makela M.R."/>
            <person name="Stajich J."/>
            <person name="Grigoriev I.V."/>
            <person name="Mortensen U.H."/>
            <person name="De Vries R.P."/>
            <person name="Baker S.E."/>
            <person name="Andersen M.R."/>
        </authorList>
    </citation>
    <scope>NUCLEOTIDE SEQUENCE [LARGE SCALE GENOMIC DNA]</scope>
    <source>
        <strain evidence="1 2">CBS 123904</strain>
    </source>
</reference>
<organism evidence="1 2">
    <name type="scientific">Aspergillus pseudoustus</name>
    <dbReference type="NCBI Taxonomy" id="1810923"/>
    <lineage>
        <taxon>Eukaryota</taxon>
        <taxon>Fungi</taxon>
        <taxon>Dikarya</taxon>
        <taxon>Ascomycota</taxon>
        <taxon>Pezizomycotina</taxon>
        <taxon>Eurotiomycetes</taxon>
        <taxon>Eurotiomycetidae</taxon>
        <taxon>Eurotiales</taxon>
        <taxon>Aspergillaceae</taxon>
        <taxon>Aspergillus</taxon>
        <taxon>Aspergillus subgen. Nidulantes</taxon>
    </lineage>
</organism>
<name>A0ABR4J695_9EURO</name>
<accession>A0ABR4J695</accession>
<proteinExistence type="predicted"/>
<keyword evidence="2" id="KW-1185">Reference proteome</keyword>
<evidence type="ECO:0000313" key="2">
    <source>
        <dbReference type="Proteomes" id="UP001610446"/>
    </source>
</evidence>
<dbReference type="Proteomes" id="UP001610446">
    <property type="component" value="Unassembled WGS sequence"/>
</dbReference>
<protein>
    <submittedName>
        <fullName evidence="1">Uncharacterized protein</fullName>
    </submittedName>
</protein>